<organism evidence="5 6">
    <name type="scientific">Microbispora corallina</name>
    <dbReference type="NCBI Taxonomy" id="83302"/>
    <lineage>
        <taxon>Bacteria</taxon>
        <taxon>Bacillati</taxon>
        <taxon>Actinomycetota</taxon>
        <taxon>Actinomycetes</taxon>
        <taxon>Streptosporangiales</taxon>
        <taxon>Streptosporangiaceae</taxon>
        <taxon>Microbispora</taxon>
    </lineage>
</organism>
<dbReference type="CDD" id="cd03820">
    <property type="entry name" value="GT4_AmsD-like"/>
    <property type="match status" value="1"/>
</dbReference>
<dbReference type="Proteomes" id="UP000603904">
    <property type="component" value="Unassembled WGS sequence"/>
</dbReference>
<evidence type="ECO:0000259" key="4">
    <source>
        <dbReference type="Pfam" id="PF13439"/>
    </source>
</evidence>
<keyword evidence="1" id="KW-0328">Glycosyltransferase</keyword>
<evidence type="ECO:0000313" key="5">
    <source>
        <dbReference type="EMBL" id="GIH41511.1"/>
    </source>
</evidence>
<evidence type="ECO:0000256" key="2">
    <source>
        <dbReference type="ARBA" id="ARBA00022679"/>
    </source>
</evidence>
<feature type="domain" description="Glycosyltransferase subfamily 4-like N-terminal" evidence="4">
    <location>
        <begin position="27"/>
        <end position="207"/>
    </location>
</feature>
<reference evidence="5 6" key="1">
    <citation type="submission" date="2021-01" db="EMBL/GenBank/DDBJ databases">
        <title>Whole genome shotgun sequence of Microbispora corallina NBRC 16416.</title>
        <authorList>
            <person name="Komaki H."/>
            <person name="Tamura T."/>
        </authorList>
    </citation>
    <scope>NUCLEOTIDE SEQUENCE [LARGE SCALE GENOMIC DNA]</scope>
    <source>
        <strain evidence="5 6">NBRC 16416</strain>
    </source>
</reference>
<accession>A0ABQ4G385</accession>
<sequence length="413" mass="44996">MEPSEDGTAREGGRMTVRYLLMNAYSVGGTIRTVINQANAMAAAGHDVDLVSVFRTRQETRFPVDPRVRLRSLADLRGPEWRHPLRTWLVRRPSTLVPPAEVRYTTFNRFSDPRIVAYLQTLHGGVLVTTRPALNLLAARFAPRDVVLVGQEHMHLDSHKAGLRAEIERWYPRLDALVALTETDAARYGALLAGSDAAVVAIPNGLTPAERRPADVDGTTVVAVGRLTPQKGFDMLITAFAAVAAAHPEWRLRIYGDGRERARLLRLAGRLGLRDRVFLMGTTMKIEKELAKGSLFVLSSRSEGFGMVLIEAMAHGLPVVSFDCPEGPAEIVTPERDGLLVPPKDVDALAAAITRLVEDPALRASLGAAARASSARYGMDVVHARWEALFARLLTARENAGIQGGTLGKAANR</sequence>
<dbReference type="SUPFAM" id="SSF53756">
    <property type="entry name" value="UDP-Glycosyltransferase/glycogen phosphorylase"/>
    <property type="match status" value="1"/>
</dbReference>
<comment type="caution">
    <text evidence="5">The sequence shown here is derived from an EMBL/GenBank/DDBJ whole genome shotgun (WGS) entry which is preliminary data.</text>
</comment>
<dbReference type="PANTHER" id="PTHR12526:SF627">
    <property type="entry name" value="D-RHAMNOSYLTRANSFERASE WBPZ"/>
    <property type="match status" value="1"/>
</dbReference>
<dbReference type="EMBL" id="BOOC01000022">
    <property type="protein sequence ID" value="GIH41511.1"/>
    <property type="molecule type" value="Genomic_DNA"/>
</dbReference>
<protein>
    <recommendedName>
        <fullName evidence="7">Glycosyltransferase</fullName>
    </recommendedName>
</protein>
<keyword evidence="6" id="KW-1185">Reference proteome</keyword>
<dbReference type="RefSeq" id="WP_239103822.1">
    <property type="nucleotide sequence ID" value="NZ_BAAAGP010000038.1"/>
</dbReference>
<dbReference type="PANTHER" id="PTHR12526">
    <property type="entry name" value="GLYCOSYLTRANSFERASE"/>
    <property type="match status" value="1"/>
</dbReference>
<dbReference type="Pfam" id="PF00534">
    <property type="entry name" value="Glycos_transf_1"/>
    <property type="match status" value="1"/>
</dbReference>
<dbReference type="Pfam" id="PF13439">
    <property type="entry name" value="Glyco_transf_4"/>
    <property type="match status" value="1"/>
</dbReference>
<evidence type="ECO:0008006" key="7">
    <source>
        <dbReference type="Google" id="ProtNLM"/>
    </source>
</evidence>
<evidence type="ECO:0000259" key="3">
    <source>
        <dbReference type="Pfam" id="PF00534"/>
    </source>
</evidence>
<dbReference type="Gene3D" id="3.40.50.2000">
    <property type="entry name" value="Glycogen Phosphorylase B"/>
    <property type="match status" value="2"/>
</dbReference>
<feature type="domain" description="Glycosyl transferase family 1" evidence="3">
    <location>
        <begin position="215"/>
        <end position="371"/>
    </location>
</feature>
<gene>
    <name evidence="5" type="ORF">Mco01_45110</name>
</gene>
<dbReference type="InterPro" id="IPR028098">
    <property type="entry name" value="Glyco_trans_4-like_N"/>
</dbReference>
<evidence type="ECO:0000313" key="6">
    <source>
        <dbReference type="Proteomes" id="UP000603904"/>
    </source>
</evidence>
<proteinExistence type="predicted"/>
<keyword evidence="2" id="KW-0808">Transferase</keyword>
<name>A0ABQ4G385_9ACTN</name>
<evidence type="ECO:0000256" key="1">
    <source>
        <dbReference type="ARBA" id="ARBA00022676"/>
    </source>
</evidence>
<dbReference type="InterPro" id="IPR001296">
    <property type="entry name" value="Glyco_trans_1"/>
</dbReference>